<feature type="region of interest" description="Disordered" evidence="1">
    <location>
        <begin position="88"/>
        <end position="114"/>
    </location>
</feature>
<dbReference type="AlphaFoldDB" id="A0A0R3RR41"/>
<name>A0A0R3RR41_9BILA</name>
<feature type="compositionally biased region" description="Polar residues" evidence="1">
    <location>
        <begin position="104"/>
        <end position="114"/>
    </location>
</feature>
<protein>
    <submittedName>
        <fullName evidence="3">MBT domain-containing 1-like</fullName>
    </submittedName>
</protein>
<reference evidence="3" key="1">
    <citation type="submission" date="2017-02" db="UniProtKB">
        <authorList>
            <consortium name="WormBaseParasite"/>
        </authorList>
    </citation>
    <scope>IDENTIFICATION</scope>
</reference>
<feature type="compositionally biased region" description="Basic and acidic residues" evidence="1">
    <location>
        <begin position="88"/>
        <end position="103"/>
    </location>
</feature>
<organism evidence="2 3">
    <name type="scientific">Elaeophora elaphi</name>
    <dbReference type="NCBI Taxonomy" id="1147741"/>
    <lineage>
        <taxon>Eukaryota</taxon>
        <taxon>Metazoa</taxon>
        <taxon>Ecdysozoa</taxon>
        <taxon>Nematoda</taxon>
        <taxon>Chromadorea</taxon>
        <taxon>Rhabditida</taxon>
        <taxon>Spirurina</taxon>
        <taxon>Spiruromorpha</taxon>
        <taxon>Filarioidea</taxon>
        <taxon>Onchocercidae</taxon>
        <taxon>Elaeophora</taxon>
    </lineage>
</organism>
<evidence type="ECO:0000313" key="2">
    <source>
        <dbReference type="Proteomes" id="UP000050640"/>
    </source>
</evidence>
<proteinExistence type="predicted"/>
<dbReference type="STRING" id="1147741.A0A0R3RR41"/>
<accession>A0A0R3RR41</accession>
<keyword evidence="2" id="KW-1185">Reference proteome</keyword>
<sequence length="312" mass="35151">MGVTLCHASIRIQNSDRSQCRNKKDNTTDTMSSTPLQMTAVYGEAPAGIDGTRRQSTIEIPSRSVIITAYSDTMKHCQNYETVKDNTVDGAARSKDSKTHEQSSQRTCSESSNVQISNNQSWEEARMQKSVHQPFSSRKIKRKRKMLDSMKDVHECLKSPLEEETETLFSVKLSRAVVQFAVVLNAWADVRCELCNVRITSFNLIKKQTKWCSKTCKALKFLQQDGFITTAKAFSTFATSSSNSSEEIVLTDVNIQGGILAEKLMNEESGNNVLSTPIYSTNRELGKLDYFPDQQHFFNINLPVGERSMLRM</sequence>
<dbReference type="WBParaSite" id="EEL_0000418801-mRNA-1">
    <property type="protein sequence ID" value="EEL_0000418801-mRNA-1"/>
    <property type="gene ID" value="EEL_0000418801"/>
</dbReference>
<evidence type="ECO:0000256" key="1">
    <source>
        <dbReference type="SAM" id="MobiDB-lite"/>
    </source>
</evidence>
<dbReference type="Proteomes" id="UP000050640">
    <property type="component" value="Unplaced"/>
</dbReference>
<evidence type="ECO:0000313" key="3">
    <source>
        <dbReference type="WBParaSite" id="EEL_0000418801-mRNA-1"/>
    </source>
</evidence>